<keyword evidence="2" id="KW-0012">Acyltransferase</keyword>
<keyword evidence="5" id="KW-1185">Reference proteome</keyword>
<evidence type="ECO:0000313" key="5">
    <source>
        <dbReference type="Proteomes" id="UP000094469"/>
    </source>
</evidence>
<dbReference type="SUPFAM" id="SSF55729">
    <property type="entry name" value="Acyl-CoA N-acyltransferases (Nat)"/>
    <property type="match status" value="1"/>
</dbReference>
<protein>
    <submittedName>
        <fullName evidence="4">GNAT family N-acetyltransferase</fullName>
    </submittedName>
</protein>
<gene>
    <name evidence="4" type="ORF">BCR24_10040</name>
</gene>
<keyword evidence="1 4" id="KW-0808">Transferase</keyword>
<evidence type="ECO:0000313" key="4">
    <source>
        <dbReference type="EMBL" id="OEG23646.1"/>
    </source>
</evidence>
<accession>A0A1E5HFL0</accession>
<dbReference type="PROSITE" id="PS51186">
    <property type="entry name" value="GNAT"/>
    <property type="match status" value="1"/>
</dbReference>
<dbReference type="InterPro" id="IPR000182">
    <property type="entry name" value="GNAT_dom"/>
</dbReference>
<dbReference type="AlphaFoldDB" id="A0A1E5HFL0"/>
<proteinExistence type="predicted"/>
<dbReference type="Pfam" id="PF13508">
    <property type="entry name" value="Acetyltransf_7"/>
    <property type="match status" value="1"/>
</dbReference>
<dbReference type="RefSeq" id="WP_069638845.1">
    <property type="nucleotide sequence ID" value="NZ_JAFBEZ010000027.1"/>
</dbReference>
<dbReference type="PANTHER" id="PTHR43800">
    <property type="entry name" value="PEPTIDYL-LYSINE N-ACETYLTRANSFERASE YJAB"/>
    <property type="match status" value="1"/>
</dbReference>
<organism evidence="4 5">
    <name type="scientific">Enterococcus ureilyticus</name>
    <dbReference type="NCBI Taxonomy" id="1131292"/>
    <lineage>
        <taxon>Bacteria</taxon>
        <taxon>Bacillati</taxon>
        <taxon>Bacillota</taxon>
        <taxon>Bacilli</taxon>
        <taxon>Lactobacillales</taxon>
        <taxon>Enterococcaceae</taxon>
        <taxon>Enterococcus</taxon>
    </lineage>
</organism>
<evidence type="ECO:0000259" key="3">
    <source>
        <dbReference type="PROSITE" id="PS51186"/>
    </source>
</evidence>
<evidence type="ECO:0000256" key="2">
    <source>
        <dbReference type="ARBA" id="ARBA00023315"/>
    </source>
</evidence>
<dbReference type="GO" id="GO:0016747">
    <property type="term" value="F:acyltransferase activity, transferring groups other than amino-acyl groups"/>
    <property type="evidence" value="ECO:0007669"/>
    <property type="project" value="InterPro"/>
</dbReference>
<dbReference type="PANTHER" id="PTHR43800:SF1">
    <property type="entry name" value="PEPTIDYL-LYSINE N-ACETYLTRANSFERASE YJAB"/>
    <property type="match status" value="1"/>
</dbReference>
<comment type="caution">
    <text evidence="4">The sequence shown here is derived from an EMBL/GenBank/DDBJ whole genome shotgun (WGS) entry which is preliminary data.</text>
</comment>
<name>A0A1E5HFL0_9ENTE</name>
<dbReference type="STRING" id="1131292.BCR24_10040"/>
<feature type="domain" description="N-acetyltransferase" evidence="3">
    <location>
        <begin position="1"/>
        <end position="144"/>
    </location>
</feature>
<dbReference type="InterPro" id="IPR016181">
    <property type="entry name" value="Acyl_CoA_acyltransferase"/>
</dbReference>
<dbReference type="Proteomes" id="UP000094469">
    <property type="component" value="Unassembled WGS sequence"/>
</dbReference>
<evidence type="ECO:0000256" key="1">
    <source>
        <dbReference type="ARBA" id="ARBA00022679"/>
    </source>
</evidence>
<dbReference type="OrthoDB" id="9789605at2"/>
<dbReference type="EMBL" id="MIKC01000002">
    <property type="protein sequence ID" value="OEG23646.1"/>
    <property type="molecule type" value="Genomic_DNA"/>
</dbReference>
<sequence>MNNRRVTENDYQKLVEVWERAVKKTHDFLQVNDFQTIKVELPTYFPHLEMNIWLIEERIIGFSGMDGDKLEMLFLEPNDIGKGYGKKIVATLIKKNQLRLIDVNEQNQSARIFYQKMGFEEYARSEIDNAGRPYPILHLQKNCI</sequence>
<dbReference type="Gene3D" id="3.40.630.30">
    <property type="match status" value="1"/>
</dbReference>
<reference evidence="5" key="1">
    <citation type="submission" date="2016-09" db="EMBL/GenBank/DDBJ databases">
        <authorList>
            <person name="Gulvik C.A."/>
        </authorList>
    </citation>
    <scope>NUCLEOTIDE SEQUENCE [LARGE SCALE GENOMIC DNA]</scope>
    <source>
        <strain evidence="5">LMG 26676</strain>
    </source>
</reference>